<dbReference type="RefSeq" id="WP_368647875.1">
    <property type="nucleotide sequence ID" value="NZ_CP158253.1"/>
</dbReference>
<feature type="domain" description="HipA N-terminal subdomain 1" evidence="5">
    <location>
        <begin position="7"/>
        <end position="101"/>
    </location>
</feature>
<evidence type="ECO:0000259" key="5">
    <source>
        <dbReference type="Pfam" id="PF13657"/>
    </source>
</evidence>
<accession>A0AB39CQ35</accession>
<evidence type="ECO:0000313" key="7">
    <source>
        <dbReference type="EMBL" id="XDJ56769.1"/>
    </source>
</evidence>
<dbReference type="NCBIfam" id="TIGR03071">
    <property type="entry name" value="couple_hipA"/>
    <property type="match status" value="1"/>
</dbReference>
<keyword evidence="2" id="KW-0808">Transferase</keyword>
<gene>
    <name evidence="7" type="ORF">ABRZ00_06245</name>
    <name evidence="6" type="ORF">ABRZ02_10140</name>
</gene>
<feature type="domain" description="HipA-like C-terminal" evidence="4">
    <location>
        <begin position="142"/>
        <end position="359"/>
    </location>
</feature>
<dbReference type="Gene3D" id="1.10.1070.20">
    <property type="match status" value="1"/>
</dbReference>
<name>A0AB39CQ35_9BURK</name>
<evidence type="ECO:0000256" key="2">
    <source>
        <dbReference type="ARBA" id="ARBA00022679"/>
    </source>
</evidence>
<dbReference type="AlphaFoldDB" id="A0AB39CQ35"/>
<dbReference type="InterPro" id="IPR052028">
    <property type="entry name" value="HipA_Ser/Thr_kinase"/>
</dbReference>
<evidence type="ECO:0000259" key="4">
    <source>
        <dbReference type="Pfam" id="PF07804"/>
    </source>
</evidence>
<dbReference type="GO" id="GO:0005829">
    <property type="term" value="C:cytosol"/>
    <property type="evidence" value="ECO:0007669"/>
    <property type="project" value="TreeGrafter"/>
</dbReference>
<protein>
    <submittedName>
        <fullName evidence="6">Type II toxin-antitoxin system HipA family toxin</fullName>
    </submittedName>
</protein>
<evidence type="ECO:0000256" key="1">
    <source>
        <dbReference type="ARBA" id="ARBA00010164"/>
    </source>
</evidence>
<organism evidence="6">
    <name type="scientific">Castellaniella ginsengisoli</name>
    <dbReference type="NCBI Taxonomy" id="546114"/>
    <lineage>
        <taxon>Bacteria</taxon>
        <taxon>Pseudomonadati</taxon>
        <taxon>Pseudomonadota</taxon>
        <taxon>Betaproteobacteria</taxon>
        <taxon>Burkholderiales</taxon>
        <taxon>Alcaligenaceae</taxon>
        <taxon>Castellaniella</taxon>
    </lineage>
</organism>
<dbReference type="GO" id="GO:0004674">
    <property type="term" value="F:protein serine/threonine kinase activity"/>
    <property type="evidence" value="ECO:0007669"/>
    <property type="project" value="TreeGrafter"/>
</dbReference>
<evidence type="ECO:0000313" key="6">
    <source>
        <dbReference type="EMBL" id="XDJ44013.1"/>
    </source>
</evidence>
<sequence length="390" mass="43092">MNATTVDTPQGRSGTLTDLGSGQFSFRYAPSAQERAAVCLSMPVRYTDYPHVGLHPIFQMNLPEGFVLEALRNRFAKTSPLNPMLLLAMTGRNEPIGRLRIDMPGLPPVPELPGERLADLIAWDGTEDLFDELRDKYLLRSGISGVQPKLLVPESPADRQTSITRELIIKSGGHEWPHLAINEFLCMSIARASGLNTPEFHLSNNHRLFIMRRFDRNGQTHLGFEDMAVLMGMGAHQKYAGSYEHIARAIRLFCAPDQIQSALQQLFLSVAVSCLVGNGDAHLKNFGLLYSDPTAHDTRLAPAYDIVNTTAYLPNDSLALQLAGQKSFFSARVGLRDFAVQLDIDQPVEHIRHILEAIESVLSAYPDLAETAPKIVHAIRASAQVLESAF</sequence>
<dbReference type="InterPro" id="IPR017508">
    <property type="entry name" value="HipA_N1"/>
</dbReference>
<reference evidence="6" key="1">
    <citation type="submission" date="2024-05" db="EMBL/GenBank/DDBJ databases">
        <authorList>
            <person name="Luo Y.-C."/>
            <person name="Nicholds J."/>
            <person name="Mortimer T."/>
            <person name="Maboni G."/>
        </authorList>
    </citation>
    <scope>NUCLEOTIDE SEQUENCE</scope>
    <source>
        <strain evidence="7">150221</strain>
        <strain evidence="6">153271</strain>
    </source>
</reference>
<dbReference type="GeneID" id="93067117"/>
<dbReference type="KEGG" id="cgin:ABRZ00_06245"/>
<evidence type="ECO:0000256" key="3">
    <source>
        <dbReference type="ARBA" id="ARBA00022777"/>
    </source>
</evidence>
<dbReference type="EMBL" id="CP158253">
    <property type="protein sequence ID" value="XDJ44013.1"/>
    <property type="molecule type" value="Genomic_DNA"/>
</dbReference>
<proteinExistence type="inferred from homology"/>
<dbReference type="Pfam" id="PF07804">
    <property type="entry name" value="HipA_C"/>
    <property type="match status" value="1"/>
</dbReference>
<comment type="similarity">
    <text evidence="1">Belongs to the HipA Ser/Thr kinase family.</text>
</comment>
<dbReference type="InterPro" id="IPR012893">
    <property type="entry name" value="HipA-like_C"/>
</dbReference>
<keyword evidence="3" id="KW-0418">Kinase</keyword>
<dbReference type="PANTHER" id="PTHR37419:SF1">
    <property type="entry name" value="SERINE_THREONINE-PROTEIN KINASE TOXIN HIPA"/>
    <property type="match status" value="1"/>
</dbReference>
<dbReference type="EMBL" id="CP158257">
    <property type="protein sequence ID" value="XDJ56769.1"/>
    <property type="molecule type" value="Genomic_DNA"/>
</dbReference>
<dbReference type="PANTHER" id="PTHR37419">
    <property type="entry name" value="SERINE/THREONINE-PROTEIN KINASE TOXIN HIPA"/>
    <property type="match status" value="1"/>
</dbReference>
<dbReference type="Pfam" id="PF13657">
    <property type="entry name" value="Couple_hipA"/>
    <property type="match status" value="1"/>
</dbReference>